<evidence type="ECO:0000313" key="1">
    <source>
        <dbReference type="EMBL" id="KAA8589257.1"/>
    </source>
</evidence>
<dbReference type="Proteomes" id="UP000327493">
    <property type="component" value="Chromosome 9"/>
</dbReference>
<gene>
    <name evidence="1" type="ORF">FQN60_012622</name>
</gene>
<reference evidence="1 2" key="1">
    <citation type="submission" date="2019-08" db="EMBL/GenBank/DDBJ databases">
        <title>A chromosome-level genome assembly, high-density linkage maps, and genome scans reveal the genomic architecture of hybrid incompatibilities underlying speciation via character displacement in darters (Percidae: Etheostominae).</title>
        <authorList>
            <person name="Moran R.L."/>
            <person name="Catchen J.M."/>
            <person name="Fuller R.C."/>
        </authorList>
    </citation>
    <scope>NUCLEOTIDE SEQUENCE [LARGE SCALE GENOMIC DNA]</scope>
    <source>
        <strain evidence="1">EspeVRDwgs_2016</strain>
        <tissue evidence="1">Muscle</tissue>
    </source>
</reference>
<evidence type="ECO:0000313" key="2">
    <source>
        <dbReference type="Proteomes" id="UP000327493"/>
    </source>
</evidence>
<sequence>MLKVLVSRCVSDQLQTFKNAVYQETPRRPSEGTSRKS</sequence>
<comment type="caution">
    <text evidence="1">The sequence shown here is derived from an EMBL/GenBank/DDBJ whole genome shotgun (WGS) entry which is preliminary data.</text>
</comment>
<dbReference type="EMBL" id="VOFY01000009">
    <property type="protein sequence ID" value="KAA8589257.1"/>
    <property type="molecule type" value="Genomic_DNA"/>
</dbReference>
<dbReference type="AlphaFoldDB" id="A0A5J5D5B6"/>
<organism evidence="1 2">
    <name type="scientific">Etheostoma spectabile</name>
    <name type="common">orangethroat darter</name>
    <dbReference type="NCBI Taxonomy" id="54343"/>
    <lineage>
        <taxon>Eukaryota</taxon>
        <taxon>Metazoa</taxon>
        <taxon>Chordata</taxon>
        <taxon>Craniata</taxon>
        <taxon>Vertebrata</taxon>
        <taxon>Euteleostomi</taxon>
        <taxon>Actinopterygii</taxon>
        <taxon>Neopterygii</taxon>
        <taxon>Teleostei</taxon>
        <taxon>Neoteleostei</taxon>
        <taxon>Acanthomorphata</taxon>
        <taxon>Eupercaria</taxon>
        <taxon>Perciformes</taxon>
        <taxon>Percoidei</taxon>
        <taxon>Percidae</taxon>
        <taxon>Etheostomatinae</taxon>
        <taxon>Etheostoma</taxon>
    </lineage>
</organism>
<protein>
    <submittedName>
        <fullName evidence="1">Uncharacterized protein</fullName>
    </submittedName>
</protein>
<name>A0A5J5D5B6_9PERO</name>
<accession>A0A5J5D5B6</accession>
<proteinExistence type="predicted"/>
<keyword evidence="2" id="KW-1185">Reference proteome</keyword>